<feature type="region of interest" description="Disordered" evidence="14">
    <location>
        <begin position="231"/>
        <end position="267"/>
    </location>
</feature>
<protein>
    <submittedName>
        <fullName evidence="17">Emopamil binding protein-domain-containing protein</fullName>
    </submittedName>
</protein>
<dbReference type="InterPro" id="IPR033118">
    <property type="entry name" value="EXPERA"/>
</dbReference>
<feature type="domain" description="EXPERA" evidence="16">
    <location>
        <begin position="70"/>
        <end position="216"/>
    </location>
</feature>
<sequence>MDESTTHPAAADRAVNSAHPYHPQHVSIPGYVPNSSSISSILGAFGGLIFVFVACALLLARRCNPAIRKPDQLALCWFAICGFLHCFFEGYFVLYHASLPSSQALFAQLWKEYAQSDSRYVTSDPFMLCIETLTVLIWGPLSIAAAVCIVQRNPLRHLAQAVLCVGHLYGVALYYGTCYFEETFRGVSYSRPEFLYFWVYYVGFNAPWVVGPALLLRQSAAAIRCSFVTRPGEQEDASTSPRSTSEGDHMSSASEVKALSFEAKKDL</sequence>
<keyword evidence="9 13" id="KW-0472">Membrane</keyword>
<keyword evidence="6 13" id="KW-1133">Transmembrane helix</keyword>
<comment type="similarity">
    <text evidence="2">Belongs to the EBP family.</text>
</comment>
<reference evidence="17" key="1">
    <citation type="journal article" date="2023" name="Mol. Phylogenet. Evol.">
        <title>Genome-scale phylogeny and comparative genomics of the fungal order Sordariales.</title>
        <authorList>
            <person name="Hensen N."/>
            <person name="Bonometti L."/>
            <person name="Westerberg I."/>
            <person name="Brannstrom I.O."/>
            <person name="Guillou S."/>
            <person name="Cros-Aarteil S."/>
            <person name="Calhoun S."/>
            <person name="Haridas S."/>
            <person name="Kuo A."/>
            <person name="Mondo S."/>
            <person name="Pangilinan J."/>
            <person name="Riley R."/>
            <person name="LaButti K."/>
            <person name="Andreopoulos B."/>
            <person name="Lipzen A."/>
            <person name="Chen C."/>
            <person name="Yan M."/>
            <person name="Daum C."/>
            <person name="Ng V."/>
            <person name="Clum A."/>
            <person name="Steindorff A."/>
            <person name="Ohm R.A."/>
            <person name="Martin F."/>
            <person name="Silar P."/>
            <person name="Natvig D.O."/>
            <person name="Lalanne C."/>
            <person name="Gautier V."/>
            <person name="Ament-Velasquez S.L."/>
            <person name="Kruys A."/>
            <person name="Hutchinson M.I."/>
            <person name="Powell A.J."/>
            <person name="Barry K."/>
            <person name="Miller A.N."/>
            <person name="Grigoriev I.V."/>
            <person name="Debuchy R."/>
            <person name="Gladieux P."/>
            <person name="Hiltunen Thoren M."/>
            <person name="Johannesson H."/>
        </authorList>
    </citation>
    <scope>NUCLEOTIDE SEQUENCE</scope>
    <source>
        <strain evidence="17">CBS 314.62</strain>
    </source>
</reference>
<dbReference type="GO" id="GO:0000247">
    <property type="term" value="F:C-8 sterol isomerase activity"/>
    <property type="evidence" value="ECO:0007669"/>
    <property type="project" value="TreeGrafter"/>
</dbReference>
<dbReference type="PROSITE" id="PS51751">
    <property type="entry name" value="EXPERA"/>
    <property type="match status" value="1"/>
</dbReference>
<keyword evidence="11" id="KW-0753">Steroid metabolism</keyword>
<evidence type="ECO:0000256" key="3">
    <source>
        <dbReference type="ARBA" id="ARBA00022516"/>
    </source>
</evidence>
<keyword evidence="5" id="KW-0752">Steroid biosynthesis</keyword>
<dbReference type="GO" id="GO:0047750">
    <property type="term" value="F:cholestenol delta-isomerase activity"/>
    <property type="evidence" value="ECO:0007669"/>
    <property type="project" value="InterPro"/>
</dbReference>
<evidence type="ECO:0000313" key="17">
    <source>
        <dbReference type="EMBL" id="KAK3692504.1"/>
    </source>
</evidence>
<evidence type="ECO:0000259" key="16">
    <source>
        <dbReference type="PROSITE" id="PS51751"/>
    </source>
</evidence>
<evidence type="ECO:0000256" key="5">
    <source>
        <dbReference type="ARBA" id="ARBA00022955"/>
    </source>
</evidence>
<reference evidence="17" key="2">
    <citation type="submission" date="2023-06" db="EMBL/GenBank/DDBJ databases">
        <authorList>
            <consortium name="Lawrence Berkeley National Laboratory"/>
            <person name="Haridas S."/>
            <person name="Hensen N."/>
            <person name="Bonometti L."/>
            <person name="Westerberg I."/>
            <person name="Brannstrom I.O."/>
            <person name="Guillou S."/>
            <person name="Cros-Aarteil S."/>
            <person name="Calhoun S."/>
            <person name="Kuo A."/>
            <person name="Mondo S."/>
            <person name="Pangilinan J."/>
            <person name="Riley R."/>
            <person name="Labutti K."/>
            <person name="Andreopoulos B."/>
            <person name="Lipzen A."/>
            <person name="Chen C."/>
            <person name="Yanf M."/>
            <person name="Daum C."/>
            <person name="Ng V."/>
            <person name="Clum A."/>
            <person name="Steindorff A."/>
            <person name="Ohm R."/>
            <person name="Martin F."/>
            <person name="Silar P."/>
            <person name="Natvig D."/>
            <person name="Lalanne C."/>
            <person name="Gautier V."/>
            <person name="Ament-Velasquez S.L."/>
            <person name="Kruys A."/>
            <person name="Hutchinson M.I."/>
            <person name="Powell A.J."/>
            <person name="Barry K."/>
            <person name="Miller A.N."/>
            <person name="Grigoriev I.V."/>
            <person name="Debuchy R."/>
            <person name="Gladieux P."/>
            <person name="Thoren M.H."/>
            <person name="Johannesson H."/>
        </authorList>
    </citation>
    <scope>NUCLEOTIDE SEQUENCE</scope>
    <source>
        <strain evidence="17">CBS 314.62</strain>
    </source>
</reference>
<evidence type="ECO:0000256" key="4">
    <source>
        <dbReference type="ARBA" id="ARBA00022692"/>
    </source>
</evidence>
<evidence type="ECO:0000256" key="2">
    <source>
        <dbReference type="ARBA" id="ARBA00008337"/>
    </source>
</evidence>
<dbReference type="PANTHER" id="PTHR14207">
    <property type="entry name" value="STEROL ISOMERASE"/>
    <property type="match status" value="1"/>
</dbReference>
<evidence type="ECO:0000256" key="14">
    <source>
        <dbReference type="SAM" id="MobiDB-lite"/>
    </source>
</evidence>
<evidence type="ECO:0000256" key="7">
    <source>
        <dbReference type="ARBA" id="ARBA00023011"/>
    </source>
</evidence>
<dbReference type="PANTHER" id="PTHR14207:SF0">
    <property type="entry name" value="3-BETA-HYDROXYSTEROID-DELTA(8),DELTA(7)-ISOMERASE"/>
    <property type="match status" value="1"/>
</dbReference>
<dbReference type="GO" id="GO:0005783">
    <property type="term" value="C:endoplasmic reticulum"/>
    <property type="evidence" value="ECO:0007669"/>
    <property type="project" value="TreeGrafter"/>
</dbReference>
<evidence type="ECO:0000256" key="10">
    <source>
        <dbReference type="ARBA" id="ARBA00023166"/>
    </source>
</evidence>
<keyword evidence="3" id="KW-0444">Lipid biosynthesis</keyword>
<dbReference type="Proteomes" id="UP001270362">
    <property type="component" value="Unassembled WGS sequence"/>
</dbReference>
<dbReference type="InterPro" id="IPR007905">
    <property type="entry name" value="EBP"/>
</dbReference>
<keyword evidence="12" id="KW-0413">Isomerase</keyword>
<evidence type="ECO:0000256" key="15">
    <source>
        <dbReference type="SAM" id="Phobius"/>
    </source>
</evidence>
<dbReference type="GO" id="GO:0016020">
    <property type="term" value="C:membrane"/>
    <property type="evidence" value="ECO:0007669"/>
    <property type="project" value="UniProtKB-SubCell"/>
</dbReference>
<dbReference type="GO" id="GO:0004769">
    <property type="term" value="F:steroid Delta-isomerase activity"/>
    <property type="evidence" value="ECO:0007669"/>
    <property type="project" value="TreeGrafter"/>
</dbReference>
<comment type="subcellular location">
    <subcellularLocation>
        <location evidence="1">Membrane</location>
        <topology evidence="1">Multi-pass membrane protein</topology>
    </subcellularLocation>
</comment>
<keyword evidence="8" id="KW-0443">Lipid metabolism</keyword>
<dbReference type="GO" id="GO:0016126">
    <property type="term" value="P:sterol biosynthetic process"/>
    <property type="evidence" value="ECO:0007669"/>
    <property type="project" value="UniProtKB-KW"/>
</dbReference>
<evidence type="ECO:0000256" key="6">
    <source>
        <dbReference type="ARBA" id="ARBA00022989"/>
    </source>
</evidence>
<feature type="transmembrane region" description="Helical" evidence="15">
    <location>
        <begin position="195"/>
        <end position="216"/>
    </location>
</feature>
<keyword evidence="10" id="KW-1207">Sterol metabolism</keyword>
<dbReference type="EMBL" id="JAULSO010000001">
    <property type="protein sequence ID" value="KAK3692504.1"/>
    <property type="molecule type" value="Genomic_DNA"/>
</dbReference>
<organism evidence="17 18">
    <name type="scientific">Podospora appendiculata</name>
    <dbReference type="NCBI Taxonomy" id="314037"/>
    <lineage>
        <taxon>Eukaryota</taxon>
        <taxon>Fungi</taxon>
        <taxon>Dikarya</taxon>
        <taxon>Ascomycota</taxon>
        <taxon>Pezizomycotina</taxon>
        <taxon>Sordariomycetes</taxon>
        <taxon>Sordariomycetidae</taxon>
        <taxon>Sordariales</taxon>
        <taxon>Podosporaceae</taxon>
        <taxon>Podospora</taxon>
    </lineage>
</organism>
<feature type="transmembrane region" description="Helical" evidence="15">
    <location>
        <begin position="157"/>
        <end position="175"/>
    </location>
</feature>
<evidence type="ECO:0000256" key="12">
    <source>
        <dbReference type="ARBA" id="ARBA00023235"/>
    </source>
</evidence>
<evidence type="ECO:0000256" key="8">
    <source>
        <dbReference type="ARBA" id="ARBA00023098"/>
    </source>
</evidence>
<feature type="transmembrane region" description="Helical" evidence="15">
    <location>
        <begin position="38"/>
        <end position="60"/>
    </location>
</feature>
<proteinExistence type="inferred from homology"/>
<accession>A0AAE0XFH3</accession>
<evidence type="ECO:0000256" key="9">
    <source>
        <dbReference type="ARBA" id="ARBA00023136"/>
    </source>
</evidence>
<evidence type="ECO:0000256" key="13">
    <source>
        <dbReference type="PROSITE-ProRule" id="PRU01087"/>
    </source>
</evidence>
<dbReference type="Pfam" id="PF05241">
    <property type="entry name" value="EBP"/>
    <property type="match status" value="1"/>
</dbReference>
<evidence type="ECO:0000313" key="18">
    <source>
        <dbReference type="Proteomes" id="UP001270362"/>
    </source>
</evidence>
<evidence type="ECO:0000256" key="1">
    <source>
        <dbReference type="ARBA" id="ARBA00004141"/>
    </source>
</evidence>
<comment type="caution">
    <text evidence="17">The sequence shown here is derived from an EMBL/GenBank/DDBJ whole genome shotgun (WGS) entry which is preliminary data.</text>
</comment>
<keyword evidence="4 13" id="KW-0812">Transmembrane</keyword>
<feature type="transmembrane region" description="Helical" evidence="15">
    <location>
        <begin position="72"/>
        <end position="94"/>
    </location>
</feature>
<gene>
    <name evidence="17" type="ORF">B0T22DRAFT_447419</name>
</gene>
<keyword evidence="18" id="KW-1185">Reference proteome</keyword>
<evidence type="ECO:0000256" key="11">
    <source>
        <dbReference type="ARBA" id="ARBA00023221"/>
    </source>
</evidence>
<dbReference type="AlphaFoldDB" id="A0AAE0XFH3"/>
<keyword evidence="7" id="KW-0756">Sterol biosynthesis</keyword>
<name>A0AAE0XFH3_9PEZI</name>
<feature type="transmembrane region" description="Helical" evidence="15">
    <location>
        <begin position="125"/>
        <end position="150"/>
    </location>
</feature>